<proteinExistence type="predicted"/>
<reference evidence="2" key="1">
    <citation type="submission" date="2023-03" db="EMBL/GenBank/DDBJ databases">
        <title>Massive genome expansion in bonnet fungi (Mycena s.s.) driven by repeated elements and novel gene families across ecological guilds.</title>
        <authorList>
            <consortium name="Lawrence Berkeley National Laboratory"/>
            <person name="Harder C.B."/>
            <person name="Miyauchi S."/>
            <person name="Viragh M."/>
            <person name="Kuo A."/>
            <person name="Thoen E."/>
            <person name="Andreopoulos B."/>
            <person name="Lu D."/>
            <person name="Skrede I."/>
            <person name="Drula E."/>
            <person name="Henrissat B."/>
            <person name="Morin E."/>
            <person name="Kohler A."/>
            <person name="Barry K."/>
            <person name="LaButti K."/>
            <person name="Morin E."/>
            <person name="Salamov A."/>
            <person name="Lipzen A."/>
            <person name="Mereny Z."/>
            <person name="Hegedus B."/>
            <person name="Baldrian P."/>
            <person name="Stursova M."/>
            <person name="Weitz H."/>
            <person name="Taylor A."/>
            <person name="Grigoriev I.V."/>
            <person name="Nagy L.G."/>
            <person name="Martin F."/>
            <person name="Kauserud H."/>
        </authorList>
    </citation>
    <scope>NUCLEOTIDE SEQUENCE</scope>
    <source>
        <strain evidence="2">CBHHK067</strain>
    </source>
</reference>
<organism evidence="2 3">
    <name type="scientific">Mycena rosella</name>
    <name type="common">Pink bonnet</name>
    <name type="synonym">Agaricus rosellus</name>
    <dbReference type="NCBI Taxonomy" id="1033263"/>
    <lineage>
        <taxon>Eukaryota</taxon>
        <taxon>Fungi</taxon>
        <taxon>Dikarya</taxon>
        <taxon>Basidiomycota</taxon>
        <taxon>Agaricomycotina</taxon>
        <taxon>Agaricomycetes</taxon>
        <taxon>Agaricomycetidae</taxon>
        <taxon>Agaricales</taxon>
        <taxon>Marasmiineae</taxon>
        <taxon>Mycenaceae</taxon>
        <taxon>Mycena</taxon>
    </lineage>
</organism>
<feature type="region of interest" description="Disordered" evidence="1">
    <location>
        <begin position="342"/>
        <end position="361"/>
    </location>
</feature>
<dbReference type="AlphaFoldDB" id="A0AAD7D7S7"/>
<keyword evidence="3" id="KW-1185">Reference proteome</keyword>
<dbReference type="EMBL" id="JARKIE010000119">
    <property type="protein sequence ID" value="KAJ7681388.1"/>
    <property type="molecule type" value="Genomic_DNA"/>
</dbReference>
<gene>
    <name evidence="2" type="ORF">B0H17DRAFT_1205911</name>
</gene>
<comment type="caution">
    <text evidence="2">The sequence shown here is derived from an EMBL/GenBank/DDBJ whole genome shotgun (WGS) entry which is preliminary data.</text>
</comment>
<feature type="region of interest" description="Disordered" evidence="1">
    <location>
        <begin position="1"/>
        <end position="46"/>
    </location>
</feature>
<sequence length="427" mass="46944">MALRTKKAHPKRKPQLRKRVISDATLSDDSDANSEPPAKKKKHAKEVLTETEKVDLTKCKLLLNIPRALELGSQRVEFTHATPFSVALAVIHSTIGCTDFNRKPDLSYKLGNDTKAAPAMSLTSGIDWKGSLDEVRQAENTKKAGTVIPVMIHVTDQYLTSVAAKSGKNKAPTAKKGKKALILDLDHAGTDDDDFDEDLGGMEKETKFMEQLDNTYGHCQACRPTKFCKIIVGGLHYHLNNNQRHAWAQALTLGKHNVRLKTPPRDVGRQNLFGIFFRTMLPDVVQPVPPTMQTQFGGMPPFMMPPGYPYMPPWAMPGAAPMPMPSALATPTPVPHHHVRDVASAGPSHTSTSALPAAFPSSDPPDMGAVNPYPGISNFLYLDFYEIDEISALGTVDNLIRLASISPGNVKYIMTQVKHEMKRVDRL</sequence>
<accession>A0AAD7D7S7</accession>
<evidence type="ECO:0000313" key="2">
    <source>
        <dbReference type="EMBL" id="KAJ7681388.1"/>
    </source>
</evidence>
<evidence type="ECO:0000256" key="1">
    <source>
        <dbReference type="SAM" id="MobiDB-lite"/>
    </source>
</evidence>
<evidence type="ECO:0000313" key="3">
    <source>
        <dbReference type="Proteomes" id="UP001221757"/>
    </source>
</evidence>
<name>A0AAD7D7S7_MYCRO</name>
<dbReference type="Proteomes" id="UP001221757">
    <property type="component" value="Unassembled WGS sequence"/>
</dbReference>
<protein>
    <submittedName>
        <fullName evidence="2">Uncharacterized protein</fullName>
    </submittedName>
</protein>
<feature type="compositionally biased region" description="Basic residues" evidence="1">
    <location>
        <begin position="1"/>
        <end position="19"/>
    </location>
</feature>